<dbReference type="NCBIfam" id="NF002293">
    <property type="entry name" value="PRK01220.1"/>
    <property type="match status" value="1"/>
</dbReference>
<dbReference type="Proteomes" id="UP000295416">
    <property type="component" value="Unassembled WGS sequence"/>
</dbReference>
<comment type="caution">
    <text evidence="6">The sequence shown here is derived from an EMBL/GenBank/DDBJ whole genome shotgun (WGS) entry which is preliminary data.</text>
</comment>
<name>A0A4R2P7K3_9BACL</name>
<organism evidence="6 7">
    <name type="scientific">Scopulibacillus darangshiensis</name>
    <dbReference type="NCBI Taxonomy" id="442528"/>
    <lineage>
        <taxon>Bacteria</taxon>
        <taxon>Bacillati</taxon>
        <taxon>Bacillota</taxon>
        <taxon>Bacilli</taxon>
        <taxon>Bacillales</taxon>
        <taxon>Sporolactobacillaceae</taxon>
        <taxon>Scopulibacillus</taxon>
    </lineage>
</organism>
<evidence type="ECO:0000256" key="2">
    <source>
        <dbReference type="ARBA" id="ARBA00022490"/>
    </source>
</evidence>
<accession>A0A4R2P7K3</accession>
<sequence length="103" mass="11607">METLHYEYQGNKPLERRAHVGVVASGDLEILFEPSDDLSTKVKIRTGSEGFAEIWKKVLDRFFAMNDVAARIEINDFGATPGVVSMRLAQALEVSRDHENNEK</sequence>
<dbReference type="InterPro" id="IPR009662">
    <property type="entry name" value="Malonate_deCO2ase_dsu"/>
</dbReference>
<dbReference type="RefSeq" id="WP_132744115.1">
    <property type="nucleotide sequence ID" value="NZ_SLXK01000004.1"/>
</dbReference>
<gene>
    <name evidence="6" type="ORF">EV207_10451</name>
</gene>
<feature type="modified residue" description="O-(phosphoribosyl dephospho-coenzyme A)serine" evidence="5">
    <location>
        <position position="25"/>
    </location>
</feature>
<protein>
    <recommendedName>
        <fullName evidence="4">Malonate decarboxylase acyl carrier protein</fullName>
    </recommendedName>
</protein>
<dbReference type="OrthoDB" id="120290at2"/>
<evidence type="ECO:0000313" key="7">
    <source>
        <dbReference type="Proteomes" id="UP000295416"/>
    </source>
</evidence>
<dbReference type="InterPro" id="IPR023439">
    <property type="entry name" value="Mal_deCO2ase/Cit_lyase_ACP"/>
</dbReference>
<dbReference type="AlphaFoldDB" id="A0A4R2P7K3"/>
<evidence type="ECO:0000256" key="4">
    <source>
        <dbReference type="NCBIfam" id="TIGR03130"/>
    </source>
</evidence>
<dbReference type="NCBIfam" id="TIGR03130">
    <property type="entry name" value="malonate_delta"/>
    <property type="match status" value="1"/>
</dbReference>
<proteinExistence type="inferred from homology"/>
<evidence type="ECO:0000313" key="6">
    <source>
        <dbReference type="EMBL" id="TCP30872.1"/>
    </source>
</evidence>
<evidence type="ECO:0000256" key="1">
    <source>
        <dbReference type="ARBA" id="ARBA00004496"/>
    </source>
</evidence>
<comment type="subcellular location">
    <subcellularLocation>
        <location evidence="1">Cytoplasm</location>
    </subcellularLocation>
</comment>
<evidence type="ECO:0000256" key="3">
    <source>
        <dbReference type="ARBA" id="ARBA00022553"/>
    </source>
</evidence>
<dbReference type="EMBL" id="SLXK01000004">
    <property type="protein sequence ID" value="TCP30872.1"/>
    <property type="molecule type" value="Genomic_DNA"/>
</dbReference>
<evidence type="ECO:0000256" key="5">
    <source>
        <dbReference type="PIRSR" id="PIRSR609662-50"/>
    </source>
</evidence>
<reference evidence="6 7" key="1">
    <citation type="submission" date="2019-03" db="EMBL/GenBank/DDBJ databases">
        <title>Genomic Encyclopedia of Type Strains, Phase IV (KMG-IV): sequencing the most valuable type-strain genomes for metagenomic binning, comparative biology and taxonomic classification.</title>
        <authorList>
            <person name="Goeker M."/>
        </authorList>
    </citation>
    <scope>NUCLEOTIDE SEQUENCE [LARGE SCALE GENOMIC DNA]</scope>
    <source>
        <strain evidence="6 7">DSM 19377</strain>
    </source>
</reference>
<dbReference type="GO" id="GO:0005737">
    <property type="term" value="C:cytoplasm"/>
    <property type="evidence" value="ECO:0007669"/>
    <property type="project" value="UniProtKB-SubCell"/>
</dbReference>
<comment type="PTM">
    <text evidence="5">Covalently binds the prosthetic group of malonate decarboxylase.</text>
</comment>
<keyword evidence="7" id="KW-1185">Reference proteome</keyword>
<dbReference type="HAMAP" id="MF_00710">
    <property type="entry name" value="Malonate_deCO2ase_dsu"/>
    <property type="match status" value="1"/>
</dbReference>
<dbReference type="Pfam" id="PF06857">
    <property type="entry name" value="ACP"/>
    <property type="match status" value="1"/>
</dbReference>
<keyword evidence="2" id="KW-0963">Cytoplasm</keyword>
<keyword evidence="3 5" id="KW-0597">Phosphoprotein</keyword>